<evidence type="ECO:0000313" key="2">
    <source>
        <dbReference type="Proteomes" id="UP000885826"/>
    </source>
</evidence>
<evidence type="ECO:0000313" key="1">
    <source>
        <dbReference type="EMBL" id="HEC78151.1"/>
    </source>
</evidence>
<dbReference type="EMBL" id="DRIG01000036">
    <property type="protein sequence ID" value="HEC78151.1"/>
    <property type="molecule type" value="Genomic_DNA"/>
</dbReference>
<evidence type="ECO:0008006" key="3">
    <source>
        <dbReference type="Google" id="ProtNLM"/>
    </source>
</evidence>
<dbReference type="Proteomes" id="UP000885826">
    <property type="component" value="Unassembled WGS sequence"/>
</dbReference>
<comment type="caution">
    <text evidence="1">The sequence shown here is derived from an EMBL/GenBank/DDBJ whole genome shotgun (WGS) entry which is preliminary data.</text>
</comment>
<organism evidence="1 2">
    <name type="scientific">candidate division WOR-3 bacterium</name>
    <dbReference type="NCBI Taxonomy" id="2052148"/>
    <lineage>
        <taxon>Bacteria</taxon>
        <taxon>Bacteria division WOR-3</taxon>
    </lineage>
</organism>
<accession>A0A9C9ELR6</accession>
<gene>
    <name evidence="1" type="ORF">ENI34_03290</name>
</gene>
<protein>
    <recommendedName>
        <fullName evidence="3">Transglutaminase-like domain-containing protein</fullName>
    </recommendedName>
</protein>
<sequence>MKKSLLFVSIIIFLFTAGILCKNIFAQQKLFNVASRLDIKENNCFNQSYNQLSDSLIAVWDSIFQANGIKDEPFAMMLYLIEWFNQMSSEETTGYHSIAKISSTGKTNLRSSILAVCAIMQKFGWDILCFYNEDECYLGLALDETWKIRKANWVEKNNKNYYLKEFDTVTPVGELKIDNPASKYRSIKAKKENLNPIPIIRKMPVFGDPVFEKVLKWYYKNMEYNTTVSIPKAQIEWTQNLPPSLYGMTNPGIIELKRIGLVDRLKIMLNNFQEYDRVNFLLKFCQSESIFIYDSKQQIQSVSKQLTEGYNDCDGRSIFLYCLLRAVLDYSDEDIIFLSWPNHLALGLRPKTEEAVKILEENDGYSVNDKFYILDPTYLGNTGWGSKMKRLSNDCEIIE</sequence>
<name>A0A9C9ELR6_UNCW3</name>
<reference evidence="1" key="1">
    <citation type="journal article" date="2020" name="mSystems">
        <title>Genome- and Community-Level Interaction Insights into Carbon Utilization and Element Cycling Functions of Hydrothermarchaeota in Hydrothermal Sediment.</title>
        <authorList>
            <person name="Zhou Z."/>
            <person name="Liu Y."/>
            <person name="Xu W."/>
            <person name="Pan J."/>
            <person name="Luo Z.H."/>
            <person name="Li M."/>
        </authorList>
    </citation>
    <scope>NUCLEOTIDE SEQUENCE</scope>
    <source>
        <strain evidence="1">HyVt-388</strain>
    </source>
</reference>
<dbReference type="AlphaFoldDB" id="A0A9C9ELR6"/>
<proteinExistence type="predicted"/>